<sequence>MCGVANVIPNFKCIRLIEDGEMEWVPGPHLSETQADLMLYHYQSGLTTTNPGSPPPIRTSSITRSSLLQTSIRTRELAASVGESIVNKLAGEGRCPSDFDSASAIFPTLESNAE</sequence>
<proteinExistence type="predicted"/>
<reference evidence="1 2" key="1">
    <citation type="submission" date="2023-09" db="EMBL/GenBank/DDBJ databases">
        <title>Nesidiocoris tenuis whole genome shotgun sequence.</title>
        <authorList>
            <person name="Shibata T."/>
            <person name="Shimoda M."/>
            <person name="Kobayashi T."/>
            <person name="Uehara T."/>
        </authorList>
    </citation>
    <scope>NUCLEOTIDE SEQUENCE [LARGE SCALE GENOMIC DNA]</scope>
    <source>
        <strain evidence="1 2">Japan</strain>
    </source>
</reference>
<gene>
    <name evidence="1" type="ORF">NTJ_10353</name>
</gene>
<name>A0ABN7B461_9HEMI</name>
<protein>
    <submittedName>
        <fullName evidence="1">Uncharacterized protein</fullName>
    </submittedName>
</protein>
<keyword evidence="2" id="KW-1185">Reference proteome</keyword>
<evidence type="ECO:0000313" key="1">
    <source>
        <dbReference type="EMBL" id="BES97537.1"/>
    </source>
</evidence>
<accession>A0ABN7B461</accession>
<dbReference type="EMBL" id="AP028916">
    <property type="protein sequence ID" value="BES97537.1"/>
    <property type="molecule type" value="Genomic_DNA"/>
</dbReference>
<evidence type="ECO:0000313" key="2">
    <source>
        <dbReference type="Proteomes" id="UP001307889"/>
    </source>
</evidence>
<dbReference type="Proteomes" id="UP001307889">
    <property type="component" value="Chromosome 8"/>
</dbReference>
<organism evidence="1 2">
    <name type="scientific">Nesidiocoris tenuis</name>
    <dbReference type="NCBI Taxonomy" id="355587"/>
    <lineage>
        <taxon>Eukaryota</taxon>
        <taxon>Metazoa</taxon>
        <taxon>Ecdysozoa</taxon>
        <taxon>Arthropoda</taxon>
        <taxon>Hexapoda</taxon>
        <taxon>Insecta</taxon>
        <taxon>Pterygota</taxon>
        <taxon>Neoptera</taxon>
        <taxon>Paraneoptera</taxon>
        <taxon>Hemiptera</taxon>
        <taxon>Heteroptera</taxon>
        <taxon>Panheteroptera</taxon>
        <taxon>Cimicomorpha</taxon>
        <taxon>Miridae</taxon>
        <taxon>Dicyphina</taxon>
        <taxon>Nesidiocoris</taxon>
    </lineage>
</organism>